<reference evidence="2" key="1">
    <citation type="journal article" date="2024" name="BMC Genomics">
        <title>Functional annotation of a divergent genome using sequence and structure-based similarity.</title>
        <authorList>
            <person name="Svedberg D."/>
            <person name="Winiger R.R."/>
            <person name="Berg A."/>
            <person name="Sharma H."/>
            <person name="Tellgren-Roth C."/>
            <person name="Debrunner-Vossbrinck B.A."/>
            <person name="Vossbrinck C.R."/>
            <person name="Barandun J."/>
        </authorList>
    </citation>
    <scope>NUCLEOTIDE SEQUENCE</scope>
    <source>
        <strain evidence="2">Illinois isolate</strain>
    </source>
</reference>
<protein>
    <submittedName>
        <fullName evidence="2">Uncharacterized protein</fullName>
    </submittedName>
</protein>
<proteinExistence type="predicted"/>
<dbReference type="EMBL" id="CP142733">
    <property type="protein sequence ID" value="WUR04335.1"/>
    <property type="molecule type" value="Genomic_DNA"/>
</dbReference>
<accession>A0AAX4JEC5</accession>
<name>A0AAX4JEC5_9MICR</name>
<dbReference type="EMBL" id="CP142733">
    <property type="protein sequence ID" value="WUR04331.1"/>
    <property type="molecule type" value="Genomic_DNA"/>
</dbReference>
<evidence type="ECO:0000313" key="4">
    <source>
        <dbReference type="Proteomes" id="UP001334084"/>
    </source>
</evidence>
<dbReference type="AlphaFoldDB" id="A0AAX4JEC5"/>
<dbReference type="Proteomes" id="UP001334084">
    <property type="component" value="Chromosome 8"/>
</dbReference>
<keyword evidence="4" id="KW-1185">Reference proteome</keyword>
<feature type="chain" id="PRO_5044718581" evidence="1">
    <location>
        <begin position="17"/>
        <end position="174"/>
    </location>
</feature>
<evidence type="ECO:0000256" key="1">
    <source>
        <dbReference type="SAM" id="SignalP"/>
    </source>
</evidence>
<dbReference type="RefSeq" id="XP_065330476.1">
    <property type="nucleotide sequence ID" value="XM_065474404.1"/>
</dbReference>
<dbReference type="GeneID" id="90542164"/>
<organism evidence="2 4">
    <name type="scientific">Vairimorpha necatrix</name>
    <dbReference type="NCBI Taxonomy" id="6039"/>
    <lineage>
        <taxon>Eukaryota</taxon>
        <taxon>Fungi</taxon>
        <taxon>Fungi incertae sedis</taxon>
        <taxon>Microsporidia</taxon>
        <taxon>Nosematidae</taxon>
        <taxon>Vairimorpha</taxon>
    </lineage>
</organism>
<dbReference type="KEGG" id="vnx:VNE69_08088"/>
<evidence type="ECO:0000313" key="3">
    <source>
        <dbReference type="EMBL" id="WUR04335.1"/>
    </source>
</evidence>
<evidence type="ECO:0000313" key="2">
    <source>
        <dbReference type="EMBL" id="WUR04331.1"/>
    </source>
</evidence>
<gene>
    <name evidence="2" type="ORF">VNE69_08088</name>
    <name evidence="3" type="ORF">VNE69_08092</name>
</gene>
<sequence length="174" mass="20540">MICFIFSFLYINCSDTLLVVPLNNEYVNIYIGIVKFRQNDIYIFTELIEKDCVGEIINTYDKRSKEGKSTKPYNFKLITLDDKLNLFKIVQCDSKKMQKKLFDNFIYSDVILKTTIQLDIKKTYFIEYMESRKGIIKKFATSEKLIFDGSKTMSNLNWLNINHFPWGKKSILSN</sequence>
<feature type="signal peptide" evidence="1">
    <location>
        <begin position="1"/>
        <end position="16"/>
    </location>
</feature>
<keyword evidence="1" id="KW-0732">Signal</keyword>